<dbReference type="PANTHER" id="PTHR15615">
    <property type="match status" value="1"/>
</dbReference>
<evidence type="ECO:0000313" key="3">
    <source>
        <dbReference type="Proteomes" id="UP000054466"/>
    </source>
</evidence>
<organism evidence="2 3">
    <name type="scientific">Cladophialophora immunda</name>
    <dbReference type="NCBI Taxonomy" id="569365"/>
    <lineage>
        <taxon>Eukaryota</taxon>
        <taxon>Fungi</taxon>
        <taxon>Dikarya</taxon>
        <taxon>Ascomycota</taxon>
        <taxon>Pezizomycotina</taxon>
        <taxon>Eurotiomycetes</taxon>
        <taxon>Chaetothyriomycetidae</taxon>
        <taxon>Chaetothyriales</taxon>
        <taxon>Herpotrichiellaceae</taxon>
        <taxon>Cladophialophora</taxon>
    </lineage>
</organism>
<name>A0A0D2BSA7_9EURO</name>
<dbReference type="Proteomes" id="UP000054466">
    <property type="component" value="Unassembled WGS sequence"/>
</dbReference>
<dbReference type="GO" id="GO:0016538">
    <property type="term" value="F:cyclin-dependent protein serine/threonine kinase regulator activity"/>
    <property type="evidence" value="ECO:0007669"/>
    <property type="project" value="TreeGrafter"/>
</dbReference>
<dbReference type="Gene3D" id="1.10.472.10">
    <property type="entry name" value="Cyclin-like"/>
    <property type="match status" value="1"/>
</dbReference>
<dbReference type="GO" id="GO:0005634">
    <property type="term" value="C:nucleus"/>
    <property type="evidence" value="ECO:0007669"/>
    <property type="project" value="TreeGrafter"/>
</dbReference>
<gene>
    <name evidence="2" type="ORF">PV07_12659</name>
</gene>
<dbReference type="VEuPathDB" id="FungiDB:PV07_12659"/>
<dbReference type="GeneID" id="27351853"/>
<accession>A0A0D2BSA7</accession>
<sequence length="232" mass="26120">MARRRLAPEQPMPWTDRQALHHFVRLPVETGMIQYLAQQVPAEAQCVGLQQSRPGETLPPPALDRFIHSLYRAAVVGVGTLMASLVYLARIRKALQHTAEGGPLSPHGIFLGSLILAAKVLNDCSPGNQCWAQYSSMREEDSEVFGFRLLDVNRIERDLLVLLDFDVLITEVDLFHHFEPFLLPIRTKMEAALGAIQVTSGLKRKRIEIEVEDKRKTPKRRTKAKVKSVSHA</sequence>
<dbReference type="AlphaFoldDB" id="A0A0D2BSA7"/>
<dbReference type="Pfam" id="PF08613">
    <property type="entry name" value="Cyclin"/>
    <property type="match status" value="1"/>
</dbReference>
<dbReference type="GO" id="GO:0000307">
    <property type="term" value="C:cyclin-dependent protein kinase holoenzyme complex"/>
    <property type="evidence" value="ECO:0007669"/>
    <property type="project" value="TreeGrafter"/>
</dbReference>
<keyword evidence="3" id="KW-1185">Reference proteome</keyword>
<evidence type="ECO:0000256" key="1">
    <source>
        <dbReference type="SAM" id="MobiDB-lite"/>
    </source>
</evidence>
<dbReference type="OrthoDB" id="10250320at2759"/>
<feature type="region of interest" description="Disordered" evidence="1">
    <location>
        <begin position="213"/>
        <end position="232"/>
    </location>
</feature>
<dbReference type="GO" id="GO:0019901">
    <property type="term" value="F:protein kinase binding"/>
    <property type="evidence" value="ECO:0007669"/>
    <property type="project" value="InterPro"/>
</dbReference>
<dbReference type="HOGENOM" id="CLU_018149_1_2_1"/>
<reference evidence="2 3" key="1">
    <citation type="submission" date="2015-01" db="EMBL/GenBank/DDBJ databases">
        <title>The Genome Sequence of Cladophialophora immunda CBS83496.</title>
        <authorList>
            <consortium name="The Broad Institute Genomics Platform"/>
            <person name="Cuomo C."/>
            <person name="de Hoog S."/>
            <person name="Gorbushina A."/>
            <person name="Stielow B."/>
            <person name="Teixiera M."/>
            <person name="Abouelleil A."/>
            <person name="Chapman S.B."/>
            <person name="Priest M."/>
            <person name="Young S.K."/>
            <person name="Wortman J."/>
            <person name="Nusbaum C."/>
            <person name="Birren B."/>
        </authorList>
    </citation>
    <scope>NUCLEOTIDE SEQUENCE [LARGE SCALE GENOMIC DNA]</scope>
    <source>
        <strain evidence="2 3">CBS 83496</strain>
    </source>
</reference>
<dbReference type="EMBL" id="KN847082">
    <property type="protein sequence ID" value="KIW21933.1"/>
    <property type="molecule type" value="Genomic_DNA"/>
</dbReference>
<protein>
    <submittedName>
        <fullName evidence="2">Uncharacterized protein</fullName>
    </submittedName>
</protein>
<feature type="compositionally biased region" description="Basic residues" evidence="1">
    <location>
        <begin position="216"/>
        <end position="232"/>
    </location>
</feature>
<dbReference type="CDD" id="cd20557">
    <property type="entry name" value="CYCLIN_ScPCL1-like"/>
    <property type="match status" value="1"/>
</dbReference>
<evidence type="ECO:0000313" key="2">
    <source>
        <dbReference type="EMBL" id="KIW21933.1"/>
    </source>
</evidence>
<dbReference type="RefSeq" id="XP_016242149.1">
    <property type="nucleotide sequence ID" value="XM_016400206.1"/>
</dbReference>
<dbReference type="STRING" id="569365.A0A0D2BSA7"/>
<dbReference type="PANTHER" id="PTHR15615:SF10">
    <property type="entry name" value="PHO85 CYCLIN-2-RELATED"/>
    <property type="match status" value="1"/>
</dbReference>
<proteinExistence type="predicted"/>
<dbReference type="InterPro" id="IPR013922">
    <property type="entry name" value="Cyclin_PHO80-like"/>
</dbReference>